<feature type="transmembrane region" description="Helical" evidence="1">
    <location>
        <begin position="63"/>
        <end position="81"/>
    </location>
</feature>
<evidence type="ECO:0000313" key="3">
    <source>
        <dbReference type="Proteomes" id="UP001054837"/>
    </source>
</evidence>
<dbReference type="AlphaFoldDB" id="A0AAV4R072"/>
<keyword evidence="1" id="KW-0472">Membrane</keyword>
<reference evidence="2 3" key="1">
    <citation type="submission" date="2021-06" db="EMBL/GenBank/DDBJ databases">
        <title>Caerostris darwini draft genome.</title>
        <authorList>
            <person name="Kono N."/>
            <person name="Arakawa K."/>
        </authorList>
    </citation>
    <scope>NUCLEOTIDE SEQUENCE [LARGE SCALE GENOMIC DNA]</scope>
</reference>
<proteinExistence type="predicted"/>
<keyword evidence="3" id="KW-1185">Reference proteome</keyword>
<evidence type="ECO:0000313" key="2">
    <source>
        <dbReference type="EMBL" id="GIY13772.1"/>
    </source>
</evidence>
<protein>
    <submittedName>
        <fullName evidence="2">Uncharacterized protein</fullName>
    </submittedName>
</protein>
<gene>
    <name evidence="2" type="ORF">CDAR_531491</name>
</gene>
<accession>A0AAV4R072</accession>
<keyword evidence="1" id="KW-1133">Transmembrane helix</keyword>
<dbReference type="EMBL" id="BPLQ01005286">
    <property type="protein sequence ID" value="GIY13772.1"/>
    <property type="molecule type" value="Genomic_DNA"/>
</dbReference>
<evidence type="ECO:0000256" key="1">
    <source>
        <dbReference type="SAM" id="Phobius"/>
    </source>
</evidence>
<name>A0AAV4R072_9ARAC</name>
<comment type="caution">
    <text evidence="2">The sequence shown here is derived from an EMBL/GenBank/DDBJ whole genome shotgun (WGS) entry which is preliminary data.</text>
</comment>
<sequence length="83" mass="9188">MPIQCGQPSNMSSFLATKLGYWGKKKLAKSASISVKVTISPEGLDKKSTCYLAPEGRVSRARFINAGVYYFLFSSVCWRFAVI</sequence>
<keyword evidence="1" id="KW-0812">Transmembrane</keyword>
<organism evidence="2 3">
    <name type="scientific">Caerostris darwini</name>
    <dbReference type="NCBI Taxonomy" id="1538125"/>
    <lineage>
        <taxon>Eukaryota</taxon>
        <taxon>Metazoa</taxon>
        <taxon>Ecdysozoa</taxon>
        <taxon>Arthropoda</taxon>
        <taxon>Chelicerata</taxon>
        <taxon>Arachnida</taxon>
        <taxon>Araneae</taxon>
        <taxon>Araneomorphae</taxon>
        <taxon>Entelegynae</taxon>
        <taxon>Araneoidea</taxon>
        <taxon>Araneidae</taxon>
        <taxon>Caerostris</taxon>
    </lineage>
</organism>
<dbReference type="Proteomes" id="UP001054837">
    <property type="component" value="Unassembled WGS sequence"/>
</dbReference>